<sequence>MKDEIKEFSPLHIIQTGSGVHPTSYPMGTGGSPGVEQQGREADHSPPSSAEVKKMWIYTSTTPYAFMT</sequence>
<proteinExistence type="predicted"/>
<dbReference type="Proteomes" id="UP000235965">
    <property type="component" value="Unassembled WGS sequence"/>
</dbReference>
<evidence type="ECO:0000256" key="1">
    <source>
        <dbReference type="SAM" id="MobiDB-lite"/>
    </source>
</evidence>
<feature type="region of interest" description="Disordered" evidence="1">
    <location>
        <begin position="1"/>
        <end position="51"/>
    </location>
</feature>
<organism evidence="2 3">
    <name type="scientific">Cryptotermes secundus</name>
    <dbReference type="NCBI Taxonomy" id="105785"/>
    <lineage>
        <taxon>Eukaryota</taxon>
        <taxon>Metazoa</taxon>
        <taxon>Ecdysozoa</taxon>
        <taxon>Arthropoda</taxon>
        <taxon>Hexapoda</taxon>
        <taxon>Insecta</taxon>
        <taxon>Pterygota</taxon>
        <taxon>Neoptera</taxon>
        <taxon>Polyneoptera</taxon>
        <taxon>Dictyoptera</taxon>
        <taxon>Blattodea</taxon>
        <taxon>Blattoidea</taxon>
        <taxon>Termitoidae</taxon>
        <taxon>Kalotermitidae</taxon>
        <taxon>Cryptotermitinae</taxon>
        <taxon>Cryptotermes</taxon>
    </lineage>
</organism>
<name>A0A2J7R331_9NEOP</name>
<protein>
    <submittedName>
        <fullName evidence="2">Uncharacterized protein</fullName>
    </submittedName>
</protein>
<comment type="caution">
    <text evidence="2">The sequence shown here is derived from an EMBL/GenBank/DDBJ whole genome shotgun (WGS) entry which is preliminary data.</text>
</comment>
<evidence type="ECO:0000313" key="2">
    <source>
        <dbReference type="EMBL" id="PNF35230.1"/>
    </source>
</evidence>
<gene>
    <name evidence="2" type="ORF">B7P43_G06877</name>
</gene>
<dbReference type="InParanoid" id="A0A2J7R331"/>
<dbReference type="AlphaFoldDB" id="A0A2J7R331"/>
<reference evidence="2 3" key="1">
    <citation type="submission" date="2017-12" db="EMBL/GenBank/DDBJ databases">
        <title>Hemimetabolous genomes reveal molecular basis of termite eusociality.</title>
        <authorList>
            <person name="Harrison M.C."/>
            <person name="Jongepier E."/>
            <person name="Robertson H.M."/>
            <person name="Arning N."/>
            <person name="Bitard-Feildel T."/>
            <person name="Chao H."/>
            <person name="Childers C.P."/>
            <person name="Dinh H."/>
            <person name="Doddapaneni H."/>
            <person name="Dugan S."/>
            <person name="Gowin J."/>
            <person name="Greiner C."/>
            <person name="Han Y."/>
            <person name="Hu H."/>
            <person name="Hughes D.S.T."/>
            <person name="Huylmans A.-K."/>
            <person name="Kemena C."/>
            <person name="Kremer L.P.M."/>
            <person name="Lee S.L."/>
            <person name="Lopez-Ezquerra A."/>
            <person name="Mallet L."/>
            <person name="Monroy-Kuhn J.M."/>
            <person name="Moser A."/>
            <person name="Murali S.C."/>
            <person name="Muzny D.M."/>
            <person name="Otani S."/>
            <person name="Piulachs M.-D."/>
            <person name="Poelchau M."/>
            <person name="Qu J."/>
            <person name="Schaub F."/>
            <person name="Wada-Katsumata A."/>
            <person name="Worley K.C."/>
            <person name="Xie Q."/>
            <person name="Ylla G."/>
            <person name="Poulsen M."/>
            <person name="Gibbs R.A."/>
            <person name="Schal C."/>
            <person name="Richards S."/>
            <person name="Belles X."/>
            <person name="Korb J."/>
            <person name="Bornberg-Bauer E."/>
        </authorList>
    </citation>
    <scope>NUCLEOTIDE SEQUENCE [LARGE SCALE GENOMIC DNA]</scope>
    <source>
        <tissue evidence="2">Whole body</tissue>
    </source>
</reference>
<keyword evidence="3" id="KW-1185">Reference proteome</keyword>
<dbReference type="EMBL" id="NEVH01007823">
    <property type="protein sequence ID" value="PNF35230.1"/>
    <property type="molecule type" value="Genomic_DNA"/>
</dbReference>
<accession>A0A2J7R331</accession>
<evidence type="ECO:0000313" key="3">
    <source>
        <dbReference type="Proteomes" id="UP000235965"/>
    </source>
</evidence>